<gene>
    <name evidence="1" type="ORF">ACFSW4_02395</name>
</gene>
<sequence length="71" mass="8524">MSYGEYTDWVKAKEIYQERVKRAINSSNPIKSLDRIREDLQEAYDLTDYSNQQILEFYNNVKQLMLEQEVA</sequence>
<proteinExistence type="predicted"/>
<protein>
    <submittedName>
        <fullName evidence="1">Uncharacterized protein</fullName>
    </submittedName>
</protein>
<evidence type="ECO:0000313" key="1">
    <source>
        <dbReference type="EMBL" id="MFD2637722.1"/>
    </source>
</evidence>
<dbReference type="RefSeq" id="WP_054753604.1">
    <property type="nucleotide sequence ID" value="NZ_JBHUMZ010000010.1"/>
</dbReference>
<dbReference type="Proteomes" id="UP001597452">
    <property type="component" value="Unassembled WGS sequence"/>
</dbReference>
<dbReference type="EMBL" id="JBHUMZ010000010">
    <property type="protein sequence ID" value="MFD2637722.1"/>
    <property type="molecule type" value="Genomic_DNA"/>
</dbReference>
<comment type="caution">
    <text evidence="1">The sequence shown here is derived from an EMBL/GenBank/DDBJ whole genome shotgun (WGS) entry which is preliminary data.</text>
</comment>
<evidence type="ECO:0000313" key="2">
    <source>
        <dbReference type="Proteomes" id="UP001597452"/>
    </source>
</evidence>
<reference evidence="2" key="1">
    <citation type="journal article" date="2019" name="Int. J. Syst. Evol. Microbiol.">
        <title>The Global Catalogue of Microorganisms (GCM) 10K type strain sequencing project: providing services to taxonomists for standard genome sequencing and annotation.</title>
        <authorList>
            <consortium name="The Broad Institute Genomics Platform"/>
            <consortium name="The Broad Institute Genome Sequencing Center for Infectious Disease"/>
            <person name="Wu L."/>
            <person name="Ma J."/>
        </authorList>
    </citation>
    <scope>NUCLEOTIDE SEQUENCE [LARGE SCALE GENOMIC DNA]</scope>
    <source>
        <strain evidence="2">TISTR 1571</strain>
    </source>
</reference>
<organism evidence="1 2">
    <name type="scientific">Piscibacillus salipiscarius</name>
    <dbReference type="NCBI Taxonomy" id="299480"/>
    <lineage>
        <taxon>Bacteria</taxon>
        <taxon>Bacillati</taxon>
        <taxon>Bacillota</taxon>
        <taxon>Bacilli</taxon>
        <taxon>Bacillales</taxon>
        <taxon>Bacillaceae</taxon>
        <taxon>Piscibacillus</taxon>
    </lineage>
</organism>
<accession>A0ABW5Q817</accession>
<name>A0ABW5Q817_9BACI</name>
<keyword evidence="2" id="KW-1185">Reference proteome</keyword>